<dbReference type="Proteomes" id="UP000540929">
    <property type="component" value="Unassembled WGS sequence"/>
</dbReference>
<feature type="region of interest" description="Disordered" evidence="1">
    <location>
        <begin position="27"/>
        <end position="51"/>
    </location>
</feature>
<organism evidence="2 3">
    <name type="scientific">Paraburkholderia bryophila</name>
    <dbReference type="NCBI Taxonomy" id="420952"/>
    <lineage>
        <taxon>Bacteria</taxon>
        <taxon>Pseudomonadati</taxon>
        <taxon>Pseudomonadota</taxon>
        <taxon>Betaproteobacteria</taxon>
        <taxon>Burkholderiales</taxon>
        <taxon>Burkholderiaceae</taxon>
        <taxon>Paraburkholderia</taxon>
    </lineage>
</organism>
<gene>
    <name evidence="2" type="ORF">GGD40_006389</name>
</gene>
<dbReference type="AlphaFoldDB" id="A0A7Y9WUR7"/>
<sequence length="51" mass="5716">MKLGLGSLEPRAKVIFCSGMPRRVYPASNKPARDSELNYSHCLTDPPAKRR</sequence>
<evidence type="ECO:0000313" key="3">
    <source>
        <dbReference type="Proteomes" id="UP000540929"/>
    </source>
</evidence>
<comment type="caution">
    <text evidence="2">The sequence shown here is derived from an EMBL/GenBank/DDBJ whole genome shotgun (WGS) entry which is preliminary data.</text>
</comment>
<accession>A0A7Y9WUR7</accession>
<proteinExistence type="predicted"/>
<keyword evidence="3" id="KW-1185">Reference proteome</keyword>
<evidence type="ECO:0000256" key="1">
    <source>
        <dbReference type="SAM" id="MobiDB-lite"/>
    </source>
</evidence>
<protein>
    <submittedName>
        <fullName evidence="2">Uncharacterized protein</fullName>
    </submittedName>
</protein>
<dbReference type="EMBL" id="JACCAS010000002">
    <property type="protein sequence ID" value="NYH26818.1"/>
    <property type="molecule type" value="Genomic_DNA"/>
</dbReference>
<name>A0A7Y9WUR7_9BURK</name>
<evidence type="ECO:0000313" key="2">
    <source>
        <dbReference type="EMBL" id="NYH26818.1"/>
    </source>
</evidence>
<reference evidence="2 3" key="1">
    <citation type="submission" date="2020-07" db="EMBL/GenBank/DDBJ databases">
        <title>Exploring microbial biodiversity for novel pathways involved in the catabolism of aromatic compounds derived from lignin.</title>
        <authorList>
            <person name="Elkins J."/>
        </authorList>
    </citation>
    <scope>NUCLEOTIDE SEQUENCE [LARGE SCALE GENOMIC DNA]</scope>
    <source>
        <strain evidence="2 3">H2C3C</strain>
    </source>
</reference>